<dbReference type="PANTHER" id="PTHR33446">
    <property type="entry name" value="PROTEIN TONB-RELATED"/>
    <property type="match status" value="1"/>
</dbReference>
<dbReference type="EMBL" id="SNRX01000022">
    <property type="protein sequence ID" value="KAA6301271.1"/>
    <property type="molecule type" value="Genomic_DNA"/>
</dbReference>
<comment type="caution">
    <text evidence="12">The sequence shown here is derived from an EMBL/GenBank/DDBJ whole genome shotgun (WGS) entry which is preliminary data.</text>
</comment>
<evidence type="ECO:0000256" key="10">
    <source>
        <dbReference type="SAM" id="Phobius"/>
    </source>
</evidence>
<dbReference type="PANTHER" id="PTHR33446:SF2">
    <property type="entry name" value="PROTEIN TONB"/>
    <property type="match status" value="1"/>
</dbReference>
<proteinExistence type="inferred from homology"/>
<evidence type="ECO:0000259" key="11">
    <source>
        <dbReference type="PROSITE" id="PS52015"/>
    </source>
</evidence>
<evidence type="ECO:0000256" key="2">
    <source>
        <dbReference type="ARBA" id="ARBA00006555"/>
    </source>
</evidence>
<keyword evidence="8 10" id="KW-1133">Transmembrane helix</keyword>
<dbReference type="GO" id="GO:0055085">
    <property type="term" value="P:transmembrane transport"/>
    <property type="evidence" value="ECO:0007669"/>
    <property type="project" value="InterPro"/>
</dbReference>
<dbReference type="Gene3D" id="3.30.1150.10">
    <property type="match status" value="1"/>
</dbReference>
<reference evidence="12 13" key="1">
    <citation type="submission" date="2019-03" db="EMBL/GenBank/DDBJ databases">
        <title>Single cell metagenomics reveals metabolic interactions within the superorganism composed of flagellate Streblomastix strix and complex community of Bacteroidetes bacteria on its surface.</title>
        <authorList>
            <person name="Treitli S.C."/>
            <person name="Kolisko M."/>
            <person name="Husnik F."/>
            <person name="Keeling P."/>
            <person name="Hampl V."/>
        </authorList>
    </citation>
    <scope>NUCLEOTIDE SEQUENCE [LARGE SCALE GENOMIC DNA]</scope>
    <source>
        <strain evidence="12">St1</strain>
    </source>
</reference>
<evidence type="ECO:0000313" key="12">
    <source>
        <dbReference type="EMBL" id="KAA6301271.1"/>
    </source>
</evidence>
<dbReference type="Proteomes" id="UP000324575">
    <property type="component" value="Unassembled WGS sequence"/>
</dbReference>
<accession>A0A5M8NW15</accession>
<dbReference type="InterPro" id="IPR037682">
    <property type="entry name" value="TonB_C"/>
</dbReference>
<keyword evidence="4" id="KW-1003">Cell membrane</keyword>
<dbReference type="PROSITE" id="PS52015">
    <property type="entry name" value="TONB_CTD"/>
    <property type="match status" value="1"/>
</dbReference>
<dbReference type="GO" id="GO:0031992">
    <property type="term" value="F:energy transducer activity"/>
    <property type="evidence" value="ECO:0007669"/>
    <property type="project" value="TreeGrafter"/>
</dbReference>
<dbReference type="Pfam" id="PF03544">
    <property type="entry name" value="TonB_C"/>
    <property type="match status" value="1"/>
</dbReference>
<evidence type="ECO:0000256" key="1">
    <source>
        <dbReference type="ARBA" id="ARBA00004383"/>
    </source>
</evidence>
<dbReference type="GO" id="GO:0015031">
    <property type="term" value="P:protein transport"/>
    <property type="evidence" value="ECO:0007669"/>
    <property type="project" value="UniProtKB-KW"/>
</dbReference>
<keyword evidence="3" id="KW-0813">Transport</keyword>
<protein>
    <recommendedName>
        <fullName evidence="11">TonB C-terminal domain-containing protein</fullName>
    </recommendedName>
</protein>
<name>A0A5M8NW15_9BACT</name>
<dbReference type="NCBIfam" id="TIGR01352">
    <property type="entry name" value="tonB_Cterm"/>
    <property type="match status" value="1"/>
</dbReference>
<organism evidence="12 13">
    <name type="scientific">Candidatus Ordinivivax streblomastigis</name>
    <dbReference type="NCBI Taxonomy" id="2540710"/>
    <lineage>
        <taxon>Bacteria</taxon>
        <taxon>Pseudomonadati</taxon>
        <taxon>Bacteroidota</taxon>
        <taxon>Bacteroidia</taxon>
        <taxon>Bacteroidales</taxon>
        <taxon>Candidatus Ordinivivax</taxon>
    </lineage>
</organism>
<keyword evidence="6 10" id="KW-0812">Transmembrane</keyword>
<dbReference type="InterPro" id="IPR051045">
    <property type="entry name" value="TonB-dependent_transducer"/>
</dbReference>
<keyword evidence="5" id="KW-0997">Cell inner membrane</keyword>
<gene>
    <name evidence="12" type="ORF">EZS26_002580</name>
</gene>
<evidence type="ECO:0000313" key="13">
    <source>
        <dbReference type="Proteomes" id="UP000324575"/>
    </source>
</evidence>
<keyword evidence="7" id="KW-0653">Protein transport</keyword>
<dbReference type="GO" id="GO:0098797">
    <property type="term" value="C:plasma membrane protein complex"/>
    <property type="evidence" value="ECO:0007669"/>
    <property type="project" value="TreeGrafter"/>
</dbReference>
<dbReference type="InterPro" id="IPR006260">
    <property type="entry name" value="TonB/TolA_C"/>
</dbReference>
<sequence>MEMKKTPQADLENERTTFFLLGFVLVLATLFVLLEWTTEESLSPDWAGFSSLLIEEEYNESLAVALESQKSSLETPEKEMEKQPTLVAYEDFNVAEKTPDTEEALHKLFDETNAEPEKPVSPVTEEQIQAIDPIYTEAEVMPQFPGGYTELNRFLFARLEYPPSAYSQRIHGKVWCSFIVNKDGSVSDVRVEKGVYISLDQESLRVLQQQPTWIPGTIRGENVRVKVYLPIVFKL</sequence>
<feature type="domain" description="TonB C-terminal" evidence="11">
    <location>
        <begin position="146"/>
        <end position="235"/>
    </location>
</feature>
<evidence type="ECO:0000256" key="4">
    <source>
        <dbReference type="ARBA" id="ARBA00022475"/>
    </source>
</evidence>
<dbReference type="AlphaFoldDB" id="A0A5M8NW15"/>
<keyword evidence="9 10" id="KW-0472">Membrane</keyword>
<evidence type="ECO:0000256" key="7">
    <source>
        <dbReference type="ARBA" id="ARBA00022927"/>
    </source>
</evidence>
<evidence type="ECO:0000256" key="9">
    <source>
        <dbReference type="ARBA" id="ARBA00023136"/>
    </source>
</evidence>
<comment type="similarity">
    <text evidence="2">Belongs to the TonB family.</text>
</comment>
<comment type="subcellular location">
    <subcellularLocation>
        <location evidence="1">Cell inner membrane</location>
        <topology evidence="1">Single-pass membrane protein</topology>
        <orientation evidence="1">Periplasmic side</orientation>
    </subcellularLocation>
</comment>
<feature type="transmembrane region" description="Helical" evidence="10">
    <location>
        <begin position="16"/>
        <end position="34"/>
    </location>
</feature>
<evidence type="ECO:0000256" key="8">
    <source>
        <dbReference type="ARBA" id="ARBA00022989"/>
    </source>
</evidence>
<evidence type="ECO:0000256" key="5">
    <source>
        <dbReference type="ARBA" id="ARBA00022519"/>
    </source>
</evidence>
<dbReference type="SUPFAM" id="SSF74653">
    <property type="entry name" value="TolA/TonB C-terminal domain"/>
    <property type="match status" value="1"/>
</dbReference>
<evidence type="ECO:0000256" key="6">
    <source>
        <dbReference type="ARBA" id="ARBA00022692"/>
    </source>
</evidence>
<evidence type="ECO:0000256" key="3">
    <source>
        <dbReference type="ARBA" id="ARBA00022448"/>
    </source>
</evidence>